<dbReference type="InterPro" id="IPR037176">
    <property type="entry name" value="Osmotin/thaumatin-like_sf"/>
</dbReference>
<comment type="caution">
    <text evidence="1">The sequence shown here is derived from an EMBL/GenBank/DDBJ whole genome shotgun (WGS) entry which is preliminary data.</text>
</comment>
<dbReference type="InterPro" id="IPR001938">
    <property type="entry name" value="Thaumatin"/>
</dbReference>
<accession>A0AAV9Z931</accession>
<dbReference type="Gene3D" id="2.60.110.10">
    <property type="entry name" value="Thaumatin"/>
    <property type="match status" value="1"/>
</dbReference>
<proteinExistence type="predicted"/>
<reference evidence="1 2" key="1">
    <citation type="journal article" date="2024" name="J Genomics">
        <title>Draft genome sequencing and assembly of Favolaschia claudopus CIRM-BRFM 2984 isolated from oak limbs.</title>
        <authorList>
            <person name="Navarro D."/>
            <person name="Drula E."/>
            <person name="Chaduli D."/>
            <person name="Cazenave R."/>
            <person name="Ahrendt S."/>
            <person name="Wang J."/>
            <person name="Lipzen A."/>
            <person name="Daum C."/>
            <person name="Barry K."/>
            <person name="Grigoriev I.V."/>
            <person name="Favel A."/>
            <person name="Rosso M.N."/>
            <person name="Martin F."/>
        </authorList>
    </citation>
    <scope>NUCLEOTIDE SEQUENCE [LARGE SCALE GENOMIC DNA]</scope>
    <source>
        <strain evidence="1 2">CIRM-BRFM 2984</strain>
    </source>
</reference>
<dbReference type="SUPFAM" id="SSF49870">
    <property type="entry name" value="Osmotin, thaumatin-like protein"/>
    <property type="match status" value="1"/>
</dbReference>
<name>A0AAV9Z931_9AGAR</name>
<gene>
    <name evidence="1" type="ORF">R3P38DRAFT_3132855</name>
</gene>
<protein>
    <submittedName>
        <fullName evidence="1">Uncharacterized protein</fullName>
    </submittedName>
</protein>
<sequence>MAGIVDIENNSNGYIQDMRLYTSTRGEGKAGNSSNCCTGSFSSQASCPTSGVDHYNYFKKSCPNCFAYAFDEPSGNTVFQCSKDMENGTLVEYTLTFCPDPSAL</sequence>
<keyword evidence="2" id="KW-1185">Reference proteome</keyword>
<dbReference type="Proteomes" id="UP001362999">
    <property type="component" value="Unassembled WGS sequence"/>
</dbReference>
<dbReference type="Pfam" id="PF00314">
    <property type="entry name" value="Thaumatin"/>
    <property type="match status" value="1"/>
</dbReference>
<organism evidence="1 2">
    <name type="scientific">Favolaschia claudopus</name>
    <dbReference type="NCBI Taxonomy" id="2862362"/>
    <lineage>
        <taxon>Eukaryota</taxon>
        <taxon>Fungi</taxon>
        <taxon>Dikarya</taxon>
        <taxon>Basidiomycota</taxon>
        <taxon>Agaricomycotina</taxon>
        <taxon>Agaricomycetes</taxon>
        <taxon>Agaricomycetidae</taxon>
        <taxon>Agaricales</taxon>
        <taxon>Marasmiineae</taxon>
        <taxon>Mycenaceae</taxon>
        <taxon>Favolaschia</taxon>
    </lineage>
</organism>
<dbReference type="AlphaFoldDB" id="A0AAV9Z931"/>
<dbReference type="EMBL" id="JAWWNJ010000183">
    <property type="protein sequence ID" value="KAK6974558.1"/>
    <property type="molecule type" value="Genomic_DNA"/>
</dbReference>
<evidence type="ECO:0000313" key="2">
    <source>
        <dbReference type="Proteomes" id="UP001362999"/>
    </source>
</evidence>
<evidence type="ECO:0000313" key="1">
    <source>
        <dbReference type="EMBL" id="KAK6974558.1"/>
    </source>
</evidence>